<name>A0A4R2B238_9BACI</name>
<evidence type="ECO:0000313" key="3">
    <source>
        <dbReference type="Proteomes" id="UP000295689"/>
    </source>
</evidence>
<feature type="transmembrane region" description="Helical" evidence="1">
    <location>
        <begin position="47"/>
        <end position="67"/>
    </location>
</feature>
<accession>A0A4R2B238</accession>
<organism evidence="2 3">
    <name type="scientific">Mesobacillus foraminis</name>
    <dbReference type="NCBI Taxonomy" id="279826"/>
    <lineage>
        <taxon>Bacteria</taxon>
        <taxon>Bacillati</taxon>
        <taxon>Bacillota</taxon>
        <taxon>Bacilli</taxon>
        <taxon>Bacillales</taxon>
        <taxon>Bacillaceae</taxon>
        <taxon>Mesobacillus</taxon>
    </lineage>
</organism>
<protein>
    <submittedName>
        <fullName evidence="2">Uncharacterized protein</fullName>
    </submittedName>
</protein>
<dbReference type="EMBL" id="SLVV01000014">
    <property type="protein sequence ID" value="TCN20501.1"/>
    <property type="molecule type" value="Genomic_DNA"/>
</dbReference>
<keyword evidence="1" id="KW-0472">Membrane</keyword>
<gene>
    <name evidence="2" type="ORF">EV146_114121</name>
</gene>
<sequence>MLLEHILTIDTEPKELVLALYESEIKKHEEQLENDRSYYVSDRKTKIIWGVLYIGLAVFLMVISMYAGDLMDKYRLLLP</sequence>
<evidence type="ECO:0000313" key="2">
    <source>
        <dbReference type="EMBL" id="TCN20501.1"/>
    </source>
</evidence>
<reference evidence="2 3" key="1">
    <citation type="journal article" date="2015" name="Stand. Genomic Sci.">
        <title>Genomic Encyclopedia of Bacterial and Archaeal Type Strains, Phase III: the genomes of soil and plant-associated and newly described type strains.</title>
        <authorList>
            <person name="Whitman W.B."/>
            <person name="Woyke T."/>
            <person name="Klenk H.P."/>
            <person name="Zhou Y."/>
            <person name="Lilburn T.G."/>
            <person name="Beck B.J."/>
            <person name="De Vos P."/>
            <person name="Vandamme P."/>
            <person name="Eisen J.A."/>
            <person name="Garrity G."/>
            <person name="Hugenholtz P."/>
            <person name="Kyrpides N.C."/>
        </authorList>
    </citation>
    <scope>NUCLEOTIDE SEQUENCE [LARGE SCALE GENOMIC DNA]</scope>
    <source>
        <strain evidence="2 3">CV53</strain>
    </source>
</reference>
<dbReference type="Proteomes" id="UP000295689">
    <property type="component" value="Unassembled WGS sequence"/>
</dbReference>
<dbReference type="AlphaFoldDB" id="A0A4R2B238"/>
<dbReference type="RefSeq" id="WP_132011105.1">
    <property type="nucleotide sequence ID" value="NZ_JABUHM010000012.1"/>
</dbReference>
<proteinExistence type="predicted"/>
<evidence type="ECO:0000256" key="1">
    <source>
        <dbReference type="SAM" id="Phobius"/>
    </source>
</evidence>
<keyword evidence="3" id="KW-1185">Reference proteome</keyword>
<comment type="caution">
    <text evidence="2">The sequence shown here is derived from an EMBL/GenBank/DDBJ whole genome shotgun (WGS) entry which is preliminary data.</text>
</comment>
<keyword evidence="1" id="KW-0812">Transmembrane</keyword>
<keyword evidence="1" id="KW-1133">Transmembrane helix</keyword>